<reference evidence="1 2" key="1">
    <citation type="journal article" date="2018" name="Front. Microbiol.">
        <title>Genome Sequencing of Streptomyces atratus SCSIOZH16 and Activation Production of Nocardamine via Metabolic Engineering.</title>
        <authorList>
            <person name="Li Y."/>
            <person name="Zhang C."/>
            <person name="Liu C."/>
            <person name="Ju J."/>
            <person name="Ma J."/>
        </authorList>
    </citation>
    <scope>NUCLEOTIDE SEQUENCE [LARGE SCALE GENOMIC DNA]</scope>
    <source>
        <strain evidence="1 2">SCSIO_ZH16</strain>
    </source>
</reference>
<organism evidence="1 2">
    <name type="scientific">Streptomyces atratus</name>
    <dbReference type="NCBI Taxonomy" id="1893"/>
    <lineage>
        <taxon>Bacteria</taxon>
        <taxon>Bacillati</taxon>
        <taxon>Actinomycetota</taxon>
        <taxon>Actinomycetes</taxon>
        <taxon>Kitasatosporales</taxon>
        <taxon>Streptomycetaceae</taxon>
        <taxon>Streptomyces</taxon>
    </lineage>
</organism>
<protein>
    <recommendedName>
        <fullName evidence="3">SMI1/KNR4 family protein</fullName>
    </recommendedName>
</protein>
<evidence type="ECO:0000313" key="1">
    <source>
        <dbReference type="EMBL" id="AXE76352.1"/>
    </source>
</evidence>
<dbReference type="AlphaFoldDB" id="A0A2Z5J7R7"/>
<dbReference type="GeneID" id="95517822"/>
<evidence type="ECO:0008006" key="3">
    <source>
        <dbReference type="Google" id="ProtNLM"/>
    </source>
</evidence>
<dbReference type="SUPFAM" id="SSF160631">
    <property type="entry name" value="SMI1/KNR4-like"/>
    <property type="match status" value="1"/>
</dbReference>
<accession>A0A2Z5J7R7</accession>
<dbReference type="Proteomes" id="UP000252698">
    <property type="component" value="Chromosome"/>
</dbReference>
<proteinExistence type="predicted"/>
<dbReference type="InterPro" id="IPR037883">
    <property type="entry name" value="Knr4/Smi1-like_sf"/>
</dbReference>
<gene>
    <name evidence="1" type="ORF">C5746_04650</name>
</gene>
<name>A0A2Z5J7R7_STRAR</name>
<evidence type="ECO:0000313" key="2">
    <source>
        <dbReference type="Proteomes" id="UP000252698"/>
    </source>
</evidence>
<dbReference type="EMBL" id="CP027306">
    <property type="protein sequence ID" value="AXE76352.1"/>
    <property type="molecule type" value="Genomic_DNA"/>
</dbReference>
<dbReference type="RefSeq" id="WP_114243016.1">
    <property type="nucleotide sequence ID" value="NZ_CP027306.1"/>
</dbReference>
<sequence length="320" mass="35449">MDEQELLAGIHALVARGRQGLVCDQVGHGTGHMCLTPDDDIYLPAFGQVLSGRYGQPRNLATGGFVDPTLTERTGKPLLAPFGKRIVEMRAWTYADRWIGCGAVRTGGDMQPVVLVAERAMGKPDVAERATGKPDGLPEDASWVDAVIAVTGWSREPGDVVDWTTAETRLGTALPGDYKRLVELFGYGAFDDYLSLLLAGGPPGSLDIVKFNEFWARCAATDGDGRWEPYRLYPAPGGLLQWASTEQRASFYWLTEGADPDRWPILVTDDAYTYWDRFDGSTAEFIYRLLTDPLHPHSTARYFDSHWFMAYESLNQDGDQ</sequence>
<dbReference type="KEGG" id="sata:C5746_04650"/>